<proteinExistence type="predicted"/>
<evidence type="ECO:0000313" key="2">
    <source>
        <dbReference type="Proteomes" id="UP001060215"/>
    </source>
</evidence>
<reference evidence="1 2" key="1">
    <citation type="journal article" date="2022" name="Plant J.">
        <title>Chromosome-level genome of Camellia lanceoleosa provides a valuable resource for understanding genome evolution and self-incompatibility.</title>
        <authorList>
            <person name="Gong W."/>
            <person name="Xiao S."/>
            <person name="Wang L."/>
            <person name="Liao Z."/>
            <person name="Chang Y."/>
            <person name="Mo W."/>
            <person name="Hu G."/>
            <person name="Li W."/>
            <person name="Zhao G."/>
            <person name="Zhu H."/>
            <person name="Hu X."/>
            <person name="Ji K."/>
            <person name="Xiang X."/>
            <person name="Song Q."/>
            <person name="Yuan D."/>
            <person name="Jin S."/>
            <person name="Zhang L."/>
        </authorList>
    </citation>
    <scope>NUCLEOTIDE SEQUENCE [LARGE SCALE GENOMIC DNA]</scope>
    <source>
        <strain evidence="1">SQ_2022a</strain>
    </source>
</reference>
<sequence>MLPCKQQNSNNKLSHASIKLFAGDTAIRRRVLAPASGANAGQDYCSQYGKVSLISQSGVHQLHIFIFVLAIFHVLYSVITMALAQAKVGGKDSPVIIECFNFNSNGKHDLIGKVQKSLAELEKLHSVGQGECLFLPTSVGHNHDDNETFGNGISIQGNVEHACLFSTLPALTDGIKSILRNNSFYGIVPEVIGELKELEMLDLGHNNFSGPLPSDLGNNLSLSILLLDNNELFGSVSPEIHELKMISSSSR</sequence>
<protein>
    <submittedName>
        <fullName evidence="1">Protein BONZAI 2</fullName>
    </submittedName>
</protein>
<comment type="caution">
    <text evidence="1">The sequence shown here is derived from an EMBL/GenBank/DDBJ whole genome shotgun (WGS) entry which is preliminary data.</text>
</comment>
<dbReference type="Proteomes" id="UP001060215">
    <property type="component" value="Chromosome 5"/>
</dbReference>
<dbReference type="EMBL" id="CM045762">
    <property type="protein sequence ID" value="KAI8009588.1"/>
    <property type="molecule type" value="Genomic_DNA"/>
</dbReference>
<gene>
    <name evidence="1" type="ORF">LOK49_LG06G01826</name>
</gene>
<organism evidence="1 2">
    <name type="scientific">Camellia lanceoleosa</name>
    <dbReference type="NCBI Taxonomy" id="1840588"/>
    <lineage>
        <taxon>Eukaryota</taxon>
        <taxon>Viridiplantae</taxon>
        <taxon>Streptophyta</taxon>
        <taxon>Embryophyta</taxon>
        <taxon>Tracheophyta</taxon>
        <taxon>Spermatophyta</taxon>
        <taxon>Magnoliopsida</taxon>
        <taxon>eudicotyledons</taxon>
        <taxon>Gunneridae</taxon>
        <taxon>Pentapetalae</taxon>
        <taxon>asterids</taxon>
        <taxon>Ericales</taxon>
        <taxon>Theaceae</taxon>
        <taxon>Camellia</taxon>
    </lineage>
</organism>
<evidence type="ECO:0000313" key="1">
    <source>
        <dbReference type="EMBL" id="KAI8009588.1"/>
    </source>
</evidence>
<accession>A0ACC0H7T5</accession>
<name>A0ACC0H7T5_9ERIC</name>
<keyword evidence="2" id="KW-1185">Reference proteome</keyword>